<dbReference type="Proteomes" id="UP000765509">
    <property type="component" value="Unassembled WGS sequence"/>
</dbReference>
<feature type="compositionally biased region" description="Polar residues" evidence="3">
    <location>
        <begin position="614"/>
        <end position="625"/>
    </location>
</feature>
<evidence type="ECO:0000256" key="2">
    <source>
        <dbReference type="ARBA" id="ARBA00022490"/>
    </source>
</evidence>
<feature type="compositionally biased region" description="Polar residues" evidence="3">
    <location>
        <begin position="228"/>
        <end position="252"/>
    </location>
</feature>
<reference evidence="5" key="1">
    <citation type="submission" date="2021-03" db="EMBL/GenBank/DDBJ databases">
        <title>Draft genome sequence of rust myrtle Austropuccinia psidii MF-1, a brazilian biotype.</title>
        <authorList>
            <person name="Quecine M.C."/>
            <person name="Pachon D.M.R."/>
            <person name="Bonatelli M.L."/>
            <person name="Correr F.H."/>
            <person name="Franceschini L.M."/>
            <person name="Leite T.F."/>
            <person name="Margarido G.R.A."/>
            <person name="Almeida C.A."/>
            <person name="Ferrarezi J.A."/>
            <person name="Labate C.A."/>
        </authorList>
    </citation>
    <scope>NUCLEOTIDE SEQUENCE</scope>
    <source>
        <strain evidence="5">MF-1</strain>
    </source>
</reference>
<feature type="compositionally biased region" description="Polar residues" evidence="3">
    <location>
        <begin position="707"/>
        <end position="718"/>
    </location>
</feature>
<accession>A0A9Q3E9Z0</accession>
<dbReference type="GO" id="GO:0008017">
    <property type="term" value="F:microtubule binding"/>
    <property type="evidence" value="ECO:0007669"/>
    <property type="project" value="InterPro"/>
</dbReference>
<feature type="compositionally biased region" description="Polar residues" evidence="3">
    <location>
        <begin position="111"/>
        <end position="123"/>
    </location>
</feature>
<proteinExistence type="predicted"/>
<name>A0A9Q3E9Z0_9BASI</name>
<dbReference type="EMBL" id="AVOT02024380">
    <property type="protein sequence ID" value="MBW0515001.1"/>
    <property type="molecule type" value="Genomic_DNA"/>
</dbReference>
<comment type="caution">
    <text evidence="5">The sequence shown here is derived from an EMBL/GenBank/DDBJ whole genome shotgun (WGS) entry which is preliminary data.</text>
</comment>
<dbReference type="InterPro" id="IPR024957">
    <property type="entry name" value="Cep57_MT-bd_dom"/>
</dbReference>
<dbReference type="Pfam" id="PF06657">
    <property type="entry name" value="Cep57_MT_bd"/>
    <property type="match status" value="1"/>
</dbReference>
<dbReference type="GO" id="GO:0005737">
    <property type="term" value="C:cytoplasm"/>
    <property type="evidence" value="ECO:0007669"/>
    <property type="project" value="UniProtKB-SubCell"/>
</dbReference>
<gene>
    <name evidence="5" type="ORF">O181_054716</name>
</gene>
<evidence type="ECO:0000256" key="3">
    <source>
        <dbReference type="SAM" id="MobiDB-lite"/>
    </source>
</evidence>
<dbReference type="OrthoDB" id="76453at2759"/>
<protein>
    <recommendedName>
        <fullName evidence="4">Cep57 centrosome microtubule-binding domain-containing protein</fullName>
    </recommendedName>
</protein>
<evidence type="ECO:0000313" key="5">
    <source>
        <dbReference type="EMBL" id="MBW0515001.1"/>
    </source>
</evidence>
<sequence>MNPRQTTFASPYPQTPTPGGGATAHQLGRPPLTSLKPFGYSNTPRPTQIKKPHPLTQVSLIDSLSLTISQSNHQAPANKINPNHDITLNRTRDGLDQSLEDDLIAFEQEQRNLQNRPVTRNSYLSDQLSSDDQNTRNDYTQTEDDDQDVDDDERDGLEDEDGHDIDSFKIGLSSLSPPGIGRSAPRDGRLSADLLEFEDTSFQVGNDFSRDLSALSLSPIRKPAAPTSKPSNLIHSNQQPTTDRQGTQTPPSGFQGMARQLRREFEQITGIPSPNRSNRTKKKKTPNKTDLVRDGTLRGSLPNNGGLRAKRVFGNDLDHPLKLPQLHQLHTAGLASTPPVKGTVAPSLQKHNLNQARTKNGLINNPPSQPNHDLVSKPTIRVQDVTNDGPPGPQTYTESIENKNPQTVDTSLAPGAHKIVGNSIRVPDVTGLTDALRSPEKATFVQKEISRGFKPFSDAARPDPTLSEALALLRRRLGFLETENEACQTRIRDLQLQLGRANQHSTYDLETRGGSSDDQLDHALRNSSKPSLERMVLKLKSYTRRLNTSIEAHAGALDELTKFKNRNKDLRQELGGVKNEVRQWSNEVEDMKHGLEGLTQEVREIRSMVEGLVKQTSQNTPLDNQPTPPSQPGMSRRGVAVSKLVELKPPLSKSQQEIKRQSQAPASRLRTQTQPSAPHIRTQSQAPAPHFRSQSQQTKSGIEEWRSQTSISQNSGQSFLGPEEIARLKKEVEKEHSIKVANSRPTSAQQKVVNRATVVPSTHSLPLATQPVAGSSKAPPARTCSAPNLKLTSASAPLSVPDELSRGEAILKSIPKAGHDNSTCTQCRLRQREANGARTQLNSVATSAIPTKKVQDKDDPEDERSGLPPQTILVNILRELEEDFEVHRKIFVELSDQYKKMNPASTEVVKRKALAQHLRESVDTLEKKAGHIKHLYDLLHFKDLPIKAGTTVPDWK</sequence>
<feature type="region of interest" description="Disordered" evidence="3">
    <location>
        <begin position="842"/>
        <end position="868"/>
    </location>
</feature>
<feature type="region of interest" description="Disordered" evidence="3">
    <location>
        <begin position="1"/>
        <end position="54"/>
    </location>
</feature>
<evidence type="ECO:0000256" key="1">
    <source>
        <dbReference type="ARBA" id="ARBA00004496"/>
    </source>
</evidence>
<organism evidence="5 6">
    <name type="scientific">Austropuccinia psidii MF-1</name>
    <dbReference type="NCBI Taxonomy" id="1389203"/>
    <lineage>
        <taxon>Eukaryota</taxon>
        <taxon>Fungi</taxon>
        <taxon>Dikarya</taxon>
        <taxon>Basidiomycota</taxon>
        <taxon>Pucciniomycotina</taxon>
        <taxon>Pucciniomycetes</taxon>
        <taxon>Pucciniales</taxon>
        <taxon>Sphaerophragmiaceae</taxon>
        <taxon>Austropuccinia</taxon>
    </lineage>
</organism>
<feature type="region of interest" description="Disordered" evidence="3">
    <location>
        <begin position="507"/>
        <end position="527"/>
    </location>
</feature>
<evidence type="ECO:0000259" key="4">
    <source>
        <dbReference type="Pfam" id="PF06657"/>
    </source>
</evidence>
<keyword evidence="2" id="KW-0963">Cytoplasm</keyword>
<comment type="subcellular location">
    <subcellularLocation>
        <location evidence="1">Cytoplasm</location>
    </subcellularLocation>
</comment>
<keyword evidence="6" id="KW-1185">Reference proteome</keyword>
<feature type="compositionally biased region" description="Polar residues" evidence="3">
    <location>
        <begin position="661"/>
        <end position="700"/>
    </location>
</feature>
<feature type="compositionally biased region" description="Acidic residues" evidence="3">
    <location>
        <begin position="141"/>
        <end position="163"/>
    </location>
</feature>
<evidence type="ECO:0000313" key="6">
    <source>
        <dbReference type="Proteomes" id="UP000765509"/>
    </source>
</evidence>
<feature type="region of interest" description="Disordered" evidence="3">
    <location>
        <begin position="220"/>
        <end position="307"/>
    </location>
</feature>
<feature type="region of interest" description="Disordered" evidence="3">
    <location>
        <begin position="614"/>
        <end position="721"/>
    </location>
</feature>
<feature type="region of interest" description="Disordered" evidence="3">
    <location>
        <begin position="110"/>
        <end position="187"/>
    </location>
</feature>
<feature type="domain" description="Cep57 centrosome microtubule-binding" evidence="4">
    <location>
        <begin position="862"/>
        <end position="938"/>
    </location>
</feature>
<dbReference type="AlphaFoldDB" id="A0A9Q3E9Z0"/>
<feature type="compositionally biased region" description="Polar residues" evidence="3">
    <location>
        <begin position="507"/>
        <end position="517"/>
    </location>
</feature>